<accession>A0A1H3RAF5</accession>
<sequence length="617" mass="69106">MKKILFLFVATAFLMSCQNEDDIHQPDLPPAPTNGGIDFYDLKEFRVTLAGDDLKPDETGTWSIHSGMVDDKVSFNNVHDPKTIFNGLPGEEYKLLWQVKMGSKTTTDTVKVHFSPLKTEILDDSHEHYQTRLRLLAKSYDKGKWTVEGNYLQIIGQSHGGLWLPDEESAYITFYGFENTEYKITWTTWYGSKSASETIVFKSGEYQQDEALEDLGKLYSPSYFKRNEAGDVTELVMNGDGYGWMFSYEDQFPALKALKHLTKLELGGNLLEVFPSVISAHYHKLEYLNLSHAQFTSIADDFGNLVELDTLILSTLNVASLPESFGELTKLRFLDMSGMGLKSLPESFSNLTSLNYLNMELNQIEKLPEQIGNLKNLETFRGPVLSQNIPNSFSGLSNLEFCFFTVTSKPAALPVDFGRLANLETLWLSGDYRVLPESFSDLSNLKDLSIRYGSGVSSLPENFGNLVSLNRLNIVVRLKELPASFTDLASLKNLIIHGELDNLPSDIGKMANLEILSAGHVKLKAIPESIGQLKKLEELMLSTNEIASVPASIGNLSKLTLLNLSRNKITRFPPSIANLAYTLRYLGINGNDYPEEELKFLMDNLPNTTITTRQEGD</sequence>
<evidence type="ECO:0000259" key="3">
    <source>
        <dbReference type="Pfam" id="PF23598"/>
    </source>
</evidence>
<dbReference type="Proteomes" id="UP000199663">
    <property type="component" value="Unassembled WGS sequence"/>
</dbReference>
<dbReference type="SUPFAM" id="SSF52058">
    <property type="entry name" value="L domain-like"/>
    <property type="match status" value="1"/>
</dbReference>
<dbReference type="InterPro" id="IPR001611">
    <property type="entry name" value="Leu-rich_rpt"/>
</dbReference>
<evidence type="ECO:0000313" key="4">
    <source>
        <dbReference type="EMBL" id="SDZ22630.1"/>
    </source>
</evidence>
<dbReference type="InterPro" id="IPR003591">
    <property type="entry name" value="Leu-rich_rpt_typical-subtyp"/>
</dbReference>
<protein>
    <submittedName>
        <fullName evidence="4">Leucine-rich repeat (LRR) protein</fullName>
    </submittedName>
</protein>
<dbReference type="PROSITE" id="PS51450">
    <property type="entry name" value="LRR"/>
    <property type="match status" value="1"/>
</dbReference>
<name>A0A1H3RAF5_9BACT</name>
<dbReference type="InterPro" id="IPR055414">
    <property type="entry name" value="LRR_R13L4/SHOC2-like"/>
</dbReference>
<dbReference type="PROSITE" id="PS51257">
    <property type="entry name" value="PROKAR_LIPOPROTEIN"/>
    <property type="match status" value="1"/>
</dbReference>
<dbReference type="Pfam" id="PF00560">
    <property type="entry name" value="LRR_1"/>
    <property type="match status" value="1"/>
</dbReference>
<evidence type="ECO:0000256" key="1">
    <source>
        <dbReference type="ARBA" id="ARBA00022614"/>
    </source>
</evidence>
<reference evidence="4 5" key="1">
    <citation type="submission" date="2016-10" db="EMBL/GenBank/DDBJ databases">
        <authorList>
            <person name="Varghese N."/>
            <person name="Submissions S."/>
        </authorList>
    </citation>
    <scope>NUCLEOTIDE SEQUENCE [LARGE SCALE GENOMIC DNA]</scope>
    <source>
        <strain evidence="4 5">DSM 17997</strain>
    </source>
</reference>
<proteinExistence type="predicted"/>
<feature type="domain" description="Disease resistance R13L4/SHOC-2-like LRR" evidence="3">
    <location>
        <begin position="440"/>
        <end position="543"/>
    </location>
</feature>
<organism evidence="4 5">
    <name type="scientific">Rhodonellum ikkaensis</name>
    <dbReference type="NCBI Taxonomy" id="336829"/>
    <lineage>
        <taxon>Bacteria</taxon>
        <taxon>Pseudomonadati</taxon>
        <taxon>Bacteroidota</taxon>
        <taxon>Cytophagia</taxon>
        <taxon>Cytophagales</taxon>
        <taxon>Cytophagaceae</taxon>
        <taxon>Rhodonellum</taxon>
    </lineage>
</organism>
<evidence type="ECO:0000256" key="2">
    <source>
        <dbReference type="ARBA" id="ARBA00022737"/>
    </source>
</evidence>
<feature type="domain" description="Disease resistance R13L4/SHOC-2-like LRR" evidence="3">
    <location>
        <begin position="281"/>
        <end position="358"/>
    </location>
</feature>
<comment type="caution">
    <text evidence="4">The sequence shown here is derived from an EMBL/GenBank/DDBJ whole genome shotgun (WGS) entry which is preliminary data.</text>
</comment>
<gene>
    <name evidence="4" type="ORF">SAMN05444412_1082</name>
</gene>
<dbReference type="EMBL" id="FNQC01000008">
    <property type="protein sequence ID" value="SDZ22630.1"/>
    <property type="molecule type" value="Genomic_DNA"/>
</dbReference>
<keyword evidence="5" id="KW-1185">Reference proteome</keyword>
<dbReference type="RefSeq" id="WP_019598297.1">
    <property type="nucleotide sequence ID" value="NZ_FNQC01000008.1"/>
</dbReference>
<dbReference type="Gene3D" id="3.80.10.10">
    <property type="entry name" value="Ribonuclease Inhibitor"/>
    <property type="match status" value="3"/>
</dbReference>
<dbReference type="PANTHER" id="PTHR47186">
    <property type="entry name" value="LEUCINE-RICH REPEAT-CONTAINING PROTEIN 57"/>
    <property type="match status" value="1"/>
</dbReference>
<keyword evidence="1" id="KW-0433">Leucine-rich repeat</keyword>
<dbReference type="SMART" id="SM00369">
    <property type="entry name" value="LRR_TYP"/>
    <property type="match status" value="6"/>
</dbReference>
<evidence type="ECO:0000313" key="5">
    <source>
        <dbReference type="Proteomes" id="UP000199663"/>
    </source>
</evidence>
<keyword evidence="2" id="KW-0677">Repeat</keyword>
<dbReference type="Pfam" id="PF23598">
    <property type="entry name" value="LRR_14"/>
    <property type="match status" value="2"/>
</dbReference>
<dbReference type="InterPro" id="IPR032675">
    <property type="entry name" value="LRR_dom_sf"/>
</dbReference>
<dbReference type="PANTHER" id="PTHR47186:SF3">
    <property type="entry name" value="OS09G0267800 PROTEIN"/>
    <property type="match status" value="1"/>
</dbReference>